<evidence type="ECO:0000313" key="5">
    <source>
        <dbReference type="EMBL" id="GAA0870921.1"/>
    </source>
</evidence>
<comment type="caution">
    <text evidence="5">The sequence shown here is derived from an EMBL/GenBank/DDBJ whole genome shotgun (WGS) entry which is preliminary data.</text>
</comment>
<dbReference type="EMBL" id="BAAAFG010000001">
    <property type="protein sequence ID" value="GAA0870921.1"/>
    <property type="molecule type" value="Genomic_DNA"/>
</dbReference>
<dbReference type="InterPro" id="IPR000683">
    <property type="entry name" value="Gfo/Idh/MocA-like_OxRdtase_N"/>
</dbReference>
<dbReference type="PANTHER" id="PTHR22604">
    <property type="entry name" value="OXIDOREDUCTASES"/>
    <property type="match status" value="1"/>
</dbReference>
<keyword evidence="6" id="KW-1185">Reference proteome</keyword>
<evidence type="ECO:0000256" key="2">
    <source>
        <dbReference type="ARBA" id="ARBA00023002"/>
    </source>
</evidence>
<dbReference type="SUPFAM" id="SSF51735">
    <property type="entry name" value="NAD(P)-binding Rossmann-fold domains"/>
    <property type="match status" value="1"/>
</dbReference>
<accession>A0ABN1MCU8</accession>
<feature type="domain" description="GFO/IDH/MocA-like oxidoreductase" evidence="4">
    <location>
        <begin position="134"/>
        <end position="249"/>
    </location>
</feature>
<dbReference type="Proteomes" id="UP001500507">
    <property type="component" value="Unassembled WGS sequence"/>
</dbReference>
<dbReference type="InterPro" id="IPR050984">
    <property type="entry name" value="Gfo/Idh/MocA_domain"/>
</dbReference>
<sequence>MSTNRIFHWGILGCGKIAHEFAEDLALIGNANLHAVASRSEERAKDFASTYYAEKWYGDYQQLVDDDQVDIIYIATPHSFHYEHTLLGLNAKKAVLCEKPFAMNADQVKEMIACAKENKTFLMEALWTRFLPHYQKVLEFLKTKELGEITHLQADFGFDSPFDPDRRIYNKALGGGSLLDVGIYPVFAALTLLGQPKEITASAVFGKTQVDHQCTIEFRYAKGVTADLCSAIDQKTPTECIITCQKGIIKINSRFHEPSTVSILQGGQEETLDVGYTSNGYYYEAVHVQEMLAQDRFESDVWGFDQSLALIELLDTIRERIGLEY</sequence>
<organism evidence="5 6">
    <name type="scientific">Gangjinia marincola</name>
    <dbReference type="NCBI Taxonomy" id="578463"/>
    <lineage>
        <taxon>Bacteria</taxon>
        <taxon>Pseudomonadati</taxon>
        <taxon>Bacteroidota</taxon>
        <taxon>Flavobacteriia</taxon>
        <taxon>Flavobacteriales</taxon>
        <taxon>Flavobacteriaceae</taxon>
        <taxon>Gangjinia</taxon>
    </lineage>
</organism>
<evidence type="ECO:0000259" key="4">
    <source>
        <dbReference type="Pfam" id="PF22725"/>
    </source>
</evidence>
<feature type="domain" description="Gfo/Idh/MocA-like oxidoreductase N-terminal" evidence="3">
    <location>
        <begin position="7"/>
        <end position="123"/>
    </location>
</feature>
<gene>
    <name evidence="5" type="ORF">GCM10009117_00660</name>
</gene>
<dbReference type="RefSeq" id="WP_343762345.1">
    <property type="nucleotide sequence ID" value="NZ_BAAAFG010000001.1"/>
</dbReference>
<dbReference type="Pfam" id="PF22725">
    <property type="entry name" value="GFO_IDH_MocA_C3"/>
    <property type="match status" value="1"/>
</dbReference>
<reference evidence="5 6" key="1">
    <citation type="journal article" date="2019" name="Int. J. Syst. Evol. Microbiol.">
        <title>The Global Catalogue of Microorganisms (GCM) 10K type strain sequencing project: providing services to taxonomists for standard genome sequencing and annotation.</title>
        <authorList>
            <consortium name="The Broad Institute Genomics Platform"/>
            <consortium name="The Broad Institute Genome Sequencing Center for Infectious Disease"/>
            <person name="Wu L."/>
            <person name="Ma J."/>
        </authorList>
    </citation>
    <scope>NUCLEOTIDE SEQUENCE [LARGE SCALE GENOMIC DNA]</scope>
    <source>
        <strain evidence="5 6">JCM 16082</strain>
    </source>
</reference>
<dbReference type="InterPro" id="IPR055170">
    <property type="entry name" value="GFO_IDH_MocA-like_dom"/>
</dbReference>
<dbReference type="PANTHER" id="PTHR22604:SF105">
    <property type="entry name" value="TRANS-1,2-DIHYDROBENZENE-1,2-DIOL DEHYDROGENASE"/>
    <property type="match status" value="1"/>
</dbReference>
<keyword evidence="2" id="KW-0560">Oxidoreductase</keyword>
<comment type="similarity">
    <text evidence="1">Belongs to the Gfo/Idh/MocA family.</text>
</comment>
<dbReference type="Gene3D" id="3.30.360.10">
    <property type="entry name" value="Dihydrodipicolinate Reductase, domain 2"/>
    <property type="match status" value="1"/>
</dbReference>
<dbReference type="SUPFAM" id="SSF55347">
    <property type="entry name" value="Glyceraldehyde-3-phosphate dehydrogenase-like, C-terminal domain"/>
    <property type="match status" value="1"/>
</dbReference>
<name>A0ABN1MCU8_9FLAO</name>
<dbReference type="InterPro" id="IPR036291">
    <property type="entry name" value="NAD(P)-bd_dom_sf"/>
</dbReference>
<evidence type="ECO:0000256" key="1">
    <source>
        <dbReference type="ARBA" id="ARBA00010928"/>
    </source>
</evidence>
<protein>
    <submittedName>
        <fullName evidence="5">Gfo/Idh/MocA family oxidoreductase</fullName>
    </submittedName>
</protein>
<evidence type="ECO:0000259" key="3">
    <source>
        <dbReference type="Pfam" id="PF01408"/>
    </source>
</evidence>
<dbReference type="Gene3D" id="3.40.50.720">
    <property type="entry name" value="NAD(P)-binding Rossmann-like Domain"/>
    <property type="match status" value="1"/>
</dbReference>
<proteinExistence type="inferred from homology"/>
<evidence type="ECO:0000313" key="6">
    <source>
        <dbReference type="Proteomes" id="UP001500507"/>
    </source>
</evidence>
<dbReference type="Pfam" id="PF01408">
    <property type="entry name" value="GFO_IDH_MocA"/>
    <property type="match status" value="1"/>
</dbReference>